<comment type="catalytic activity">
    <reaction evidence="1">
        <text>beta-D-GlcNAc-(1-&gt;4)-Mur2Ac(oyl-L-Ala-gamma-D-Glu-L-Lys-D-Ala-D-Ala)-di-trans,octa-cis-undecaprenyl diphosphate + L-glutamine + ATP + H2O = beta-D-GlcNAc-(1-&gt;4)-Mur2Ac(oyl-L-Ala-D-isoglutaminyl-L-Lys-D-Ala-D-Ala)-di-trans,octa-cis-undecaprenyl diphosphate + L-glutamate + ADP + phosphate + H(+)</text>
        <dbReference type="Rhea" id="RHEA:57928"/>
        <dbReference type="ChEBI" id="CHEBI:15377"/>
        <dbReference type="ChEBI" id="CHEBI:15378"/>
        <dbReference type="ChEBI" id="CHEBI:29985"/>
        <dbReference type="ChEBI" id="CHEBI:30616"/>
        <dbReference type="ChEBI" id="CHEBI:43474"/>
        <dbReference type="ChEBI" id="CHEBI:58359"/>
        <dbReference type="ChEBI" id="CHEBI:60033"/>
        <dbReference type="ChEBI" id="CHEBI:62233"/>
        <dbReference type="ChEBI" id="CHEBI:456216"/>
        <dbReference type="EC" id="6.3.5.13"/>
    </reaction>
</comment>
<reference evidence="4 5" key="1">
    <citation type="submission" date="2016-10" db="EMBL/GenBank/DDBJ databases">
        <title>Genome sequence of Mycobacterium talmonii.</title>
        <authorList>
            <person name="Greninger A.L."/>
            <person name="Elliott B."/>
            <person name="Vasireddy S."/>
            <person name="Vasireddy R."/>
        </authorList>
    </citation>
    <scope>NUCLEOTIDE SEQUENCE [LARGE SCALE GENOMIC DNA]</scope>
    <source>
        <strain evidence="5">NE-TNMC-100812</strain>
    </source>
</reference>
<dbReference type="GO" id="GO:0140282">
    <property type="term" value="F:carbon-nitrogen ligase activity on lipid II"/>
    <property type="evidence" value="ECO:0007669"/>
    <property type="project" value="UniProtKB-UniRule"/>
</dbReference>
<dbReference type="RefSeq" id="WP_071029146.1">
    <property type="nucleotide sequence ID" value="NZ_MLQM01000172.1"/>
</dbReference>
<keyword evidence="1" id="KW-0961">Cell wall biogenesis/degradation</keyword>
<keyword evidence="5" id="KW-1185">Reference proteome</keyword>
<dbReference type="GO" id="GO:0009252">
    <property type="term" value="P:peptidoglycan biosynthetic process"/>
    <property type="evidence" value="ECO:0007669"/>
    <property type="project" value="UniProtKB-UniRule"/>
</dbReference>
<proteinExistence type="inferred from homology"/>
<accession>A0A1S1NC94</accession>
<comment type="caution">
    <text evidence="4">The sequence shown here is derived from an EMBL/GenBank/DDBJ whole genome shotgun (WGS) entry which is preliminary data.</text>
</comment>
<dbReference type="Pfam" id="PF08353">
    <property type="entry name" value="MurT_C"/>
    <property type="match status" value="1"/>
</dbReference>
<dbReference type="HAMAP" id="MF_02214">
    <property type="entry name" value="Lipid_II_synth_MurT"/>
    <property type="match status" value="1"/>
</dbReference>
<evidence type="ECO:0000259" key="2">
    <source>
        <dbReference type="Pfam" id="PF08245"/>
    </source>
</evidence>
<feature type="domain" description="Mur ligase central" evidence="2">
    <location>
        <begin position="56"/>
        <end position="260"/>
    </location>
</feature>
<dbReference type="Pfam" id="PF08245">
    <property type="entry name" value="Mur_ligase_M"/>
    <property type="match status" value="1"/>
</dbReference>
<comment type="similarity">
    <text evidence="1">Belongs to the MurCDEF family. MurT subfamily.</text>
</comment>
<dbReference type="Gene3D" id="3.40.1190.10">
    <property type="entry name" value="Mur-like, catalytic domain"/>
    <property type="match status" value="1"/>
</dbReference>
<feature type="active site" evidence="1">
    <location>
        <position position="333"/>
    </location>
</feature>
<evidence type="ECO:0000313" key="4">
    <source>
        <dbReference type="EMBL" id="OHU97049.1"/>
    </source>
</evidence>
<dbReference type="Proteomes" id="UP000179734">
    <property type="component" value="Unassembled WGS sequence"/>
</dbReference>
<keyword evidence="1" id="KW-0436">Ligase</keyword>
<comment type="pathway">
    <text evidence="1">Cell wall biogenesis; peptidoglycan biosynthesis.</text>
</comment>
<keyword evidence="1" id="KW-0067">ATP-binding</keyword>
<dbReference type="EC" id="6.3.5.13" evidence="1"/>
<keyword evidence="1" id="KW-0479">Metal-binding</keyword>
<dbReference type="InterPro" id="IPR036565">
    <property type="entry name" value="Mur-like_cat_sf"/>
</dbReference>
<dbReference type="AlphaFoldDB" id="A0A1S1NC94"/>
<sequence length="406" mass="42913">MITTRGRLALAAGAGARWASRVTRRGAGAMIGGLVAMTLDRSILRQLGTDRRTVVVTGTNGKSTTTRMTAAALGTLGSVATNAEGANMDAGLVAALAADRDATLAALEVDEMHVPHVADAVEPAVVVLLNLSRDQLDRVGEINVIERALRTGLARHPDAVVVANCDDVLMTSAAYDSPRVVWVAAGGGWAHDSVSCPRSGEVIVRERAHWYSTGADFKRPSPHWWFDDDTLYGPDGLALPMRLALPGAVNRGNAAQAVAAAVALGADPVKAVAAVSGVDEVAGRYRTVQLGDHSVRMLLAKNPAGWQEALSMVDKHADGVVIAVNGQVPDGEDLSWLWDVRFEHFEETSVVAAGERGTDLAVRLGYAGVEHTLVHDTVRAIESCPPGHVEVVANYTAFLQLNRRIP</sequence>
<dbReference type="GO" id="GO:0046872">
    <property type="term" value="F:metal ion binding"/>
    <property type="evidence" value="ECO:0007669"/>
    <property type="project" value="UniProtKB-KW"/>
</dbReference>
<keyword evidence="1" id="KW-0573">Peptidoglycan synthesis</keyword>
<evidence type="ECO:0000256" key="1">
    <source>
        <dbReference type="HAMAP-Rule" id="MF_02214"/>
    </source>
</evidence>
<dbReference type="GO" id="GO:0016881">
    <property type="term" value="F:acid-amino acid ligase activity"/>
    <property type="evidence" value="ECO:0007669"/>
    <property type="project" value="InterPro"/>
</dbReference>
<dbReference type="UniPathway" id="UPA00219"/>
<dbReference type="GO" id="GO:0071555">
    <property type="term" value="P:cell wall organization"/>
    <property type="evidence" value="ECO:0007669"/>
    <property type="project" value="UniProtKB-KW"/>
</dbReference>
<comment type="catalytic activity">
    <reaction evidence="1">
        <text>beta-D-GlcNAc-(1-&gt;4)-Mur2Ac(oyl-L-Ala-gamma-D-O-P-Glu-L-Lys-D-Ala-D-Ala)-di-trans,octa-cis-undecaprenyl diphosphate + NH4(+) = beta-D-GlcNAc-(1-&gt;4)-Mur2Ac(oyl-L-Ala-D-isoglutaminyl-L-Lys-D-Ala-D-Ala)-di-trans,octa-cis-undecaprenyl diphosphate + phosphate + H(+)</text>
        <dbReference type="Rhea" id="RHEA:57932"/>
        <dbReference type="ChEBI" id="CHEBI:15378"/>
        <dbReference type="ChEBI" id="CHEBI:28938"/>
        <dbReference type="ChEBI" id="CHEBI:43474"/>
        <dbReference type="ChEBI" id="CHEBI:62233"/>
        <dbReference type="ChEBI" id="CHEBI:143132"/>
    </reaction>
</comment>
<dbReference type="InterPro" id="IPR013221">
    <property type="entry name" value="Mur_ligase_cen"/>
</dbReference>
<comment type="caution">
    <text evidence="1">Lacks conserved residue(s) required for the propagation of feature annotation.</text>
</comment>
<dbReference type="PANTHER" id="PTHR23135">
    <property type="entry name" value="MUR LIGASE FAMILY MEMBER"/>
    <property type="match status" value="1"/>
</dbReference>
<dbReference type="InterPro" id="IPR013564">
    <property type="entry name" value="MurT_C"/>
</dbReference>
<dbReference type="EMBL" id="MLQM01000172">
    <property type="protein sequence ID" value="OHU97049.1"/>
    <property type="molecule type" value="Genomic_DNA"/>
</dbReference>
<protein>
    <recommendedName>
        <fullName evidence="1">Lipid II isoglutaminyl synthase (glutamine-hydrolyzing) subunit MurT</fullName>
        <ecNumber evidence="1">6.3.5.13</ecNumber>
    </recommendedName>
</protein>
<feature type="domain" description="Lipid II isoglutaminyl synthase (glutamine-hydrolyzing) subunit MurT C-terminal" evidence="3">
    <location>
        <begin position="299"/>
        <end position="398"/>
    </location>
</feature>
<organism evidence="4 5">
    <name type="scientific">Mycobacterium talmoniae</name>
    <dbReference type="NCBI Taxonomy" id="1858794"/>
    <lineage>
        <taxon>Bacteria</taxon>
        <taxon>Bacillati</taxon>
        <taxon>Actinomycetota</taxon>
        <taxon>Actinomycetes</taxon>
        <taxon>Mycobacteriales</taxon>
        <taxon>Mycobacteriaceae</taxon>
        <taxon>Mycobacterium</taxon>
    </lineage>
</organism>
<dbReference type="SUPFAM" id="SSF53623">
    <property type="entry name" value="MurD-like peptide ligases, catalytic domain"/>
    <property type="match status" value="1"/>
</dbReference>
<comment type="subunit">
    <text evidence="1">Forms a heterodimer with GatD.</text>
</comment>
<gene>
    <name evidence="1" type="primary">murT</name>
    <name evidence="4" type="ORF">BKN37_22390</name>
</gene>
<name>A0A1S1NC94_9MYCO</name>
<evidence type="ECO:0000313" key="5">
    <source>
        <dbReference type="Proteomes" id="UP000179734"/>
    </source>
</evidence>
<keyword evidence="1" id="KW-0133">Cell shape</keyword>
<keyword evidence="1" id="KW-0547">Nucleotide-binding</keyword>
<dbReference type="GO" id="GO:0008360">
    <property type="term" value="P:regulation of cell shape"/>
    <property type="evidence" value="ECO:0007669"/>
    <property type="project" value="UniProtKB-KW"/>
</dbReference>
<dbReference type="InterPro" id="IPR043703">
    <property type="entry name" value="Lipid_II_synth_MurT"/>
</dbReference>
<dbReference type="PANTHER" id="PTHR23135:SF7">
    <property type="entry name" value="LIPID II ISOGLUTAMINYL SYNTHASE (GLUTAMINE-HYDROLYZING) SUBUNIT MURT"/>
    <property type="match status" value="1"/>
</dbReference>
<dbReference type="GO" id="GO:0005524">
    <property type="term" value="F:ATP binding"/>
    <property type="evidence" value="ECO:0007669"/>
    <property type="project" value="UniProtKB-UniRule"/>
</dbReference>
<comment type="catalytic activity">
    <reaction evidence="1">
        <text>beta-D-GlcNAc-(1-&gt;4)-Mur2Ac(oyl-L-Ala-gamma-D-Glu-L-Lys-D-Ala-D-Ala)-di-trans,octa-cis-undecaprenyl diphosphate + ATP = beta-D-GlcNAc-(1-&gt;4)-Mur2Ac(oyl-L-Ala-gamma-D-O-P-Glu-L-Lys-D-Ala-D-Ala)-di-trans,octa-cis-undecaprenyl diphosphate + ADP</text>
        <dbReference type="Rhea" id="RHEA:59488"/>
        <dbReference type="ChEBI" id="CHEBI:30616"/>
        <dbReference type="ChEBI" id="CHEBI:60033"/>
        <dbReference type="ChEBI" id="CHEBI:143132"/>
        <dbReference type="ChEBI" id="CHEBI:456216"/>
    </reaction>
</comment>
<comment type="function">
    <text evidence="1">The lipid II isoglutaminyl synthase complex catalyzes the formation of alpha-D-isoglutamine in the cell wall lipid II stem peptide. The MurT subunit catalyzes the ATP-dependent amidation of D-glutamate residue of lipid II, converting it to an isoglutamine residue.</text>
</comment>
<evidence type="ECO:0000259" key="3">
    <source>
        <dbReference type="Pfam" id="PF08353"/>
    </source>
</evidence>